<evidence type="ECO:0000313" key="5">
    <source>
        <dbReference type="EMBL" id="EQD78393.1"/>
    </source>
</evidence>
<dbReference type="AlphaFoldDB" id="T1CAT2"/>
<dbReference type="SUPFAM" id="SSF52540">
    <property type="entry name" value="P-loop containing nucleoside triphosphate hydrolases"/>
    <property type="match status" value="1"/>
</dbReference>
<reference evidence="5" key="1">
    <citation type="submission" date="2013-08" db="EMBL/GenBank/DDBJ databases">
        <authorList>
            <person name="Mendez C."/>
            <person name="Richter M."/>
            <person name="Ferrer M."/>
            <person name="Sanchez J."/>
        </authorList>
    </citation>
    <scope>NUCLEOTIDE SEQUENCE</scope>
</reference>
<name>T1CAT2_9ZZZZ</name>
<feature type="coiled-coil region" evidence="3">
    <location>
        <begin position="2"/>
        <end position="139"/>
    </location>
</feature>
<proteinExistence type="predicted"/>
<dbReference type="GO" id="GO:0005524">
    <property type="term" value="F:ATP binding"/>
    <property type="evidence" value="ECO:0007669"/>
    <property type="project" value="UniProtKB-KW"/>
</dbReference>
<comment type="caution">
    <text evidence="5">The sequence shown here is derived from an EMBL/GenBank/DDBJ whole genome shotgun (WGS) entry which is preliminary data.</text>
</comment>
<dbReference type="PANTHER" id="PTHR43637">
    <property type="entry name" value="UPF0273 PROTEIN TM_0370"/>
    <property type="match status" value="1"/>
</dbReference>
<dbReference type="Gene3D" id="3.40.50.300">
    <property type="entry name" value="P-loop containing nucleotide triphosphate hydrolases"/>
    <property type="match status" value="1"/>
</dbReference>
<feature type="domain" description="KaiC-like" evidence="4">
    <location>
        <begin position="182"/>
        <end position="384"/>
    </location>
</feature>
<dbReference type="PANTHER" id="PTHR43637:SF1">
    <property type="entry name" value="UPF0273 PROTEIN TM_0370"/>
    <property type="match status" value="1"/>
</dbReference>
<dbReference type="Pfam" id="PF06745">
    <property type="entry name" value="ATPase"/>
    <property type="match status" value="1"/>
</dbReference>
<dbReference type="InterPro" id="IPR027417">
    <property type="entry name" value="P-loop_NTPase"/>
</dbReference>
<dbReference type="InterPro" id="IPR014774">
    <property type="entry name" value="KaiC-like_dom"/>
</dbReference>
<sequence>KIIQLEETVQNLKAEKELNDRHAQLTQLDGKALGAEMKKSLSELESRERELALKESEVRSRLEELMIRADAMERKLQPIQFKEKELIHWEEELRIKEQTVQGELRQLHEAQKISTDPEVLSKTQRLAELEAELGRREEEMRTRESYLHQRLEELQKKEREVSDEDLQQARAQMKEEVEANKVRTGVPRLDDLVFGGVPLGTNILVNGPAHTGKELLARLLAAEGLKKGVPILWILSDKATTTVREEMTAILPAYAEYEKRGLVRYVDLYAMSLGITSTDPLVTLLSADDKNVLENVSRAVDEAASGFRKTSEYYRLVFESVSTVTAYLDVASTLRFLQPFLGKRKMDHALCYYVVDAGMHSESDIQLLEHLMDGSVNLKVDQLKTYLSVKGLGEVQSRAWISYNFTRRAFNIGSFSLDHIR</sequence>
<feature type="non-terminal residue" evidence="5">
    <location>
        <position position="1"/>
    </location>
</feature>
<evidence type="ECO:0000259" key="4">
    <source>
        <dbReference type="Pfam" id="PF06745"/>
    </source>
</evidence>
<keyword evidence="3" id="KW-0175">Coiled coil</keyword>
<keyword evidence="2" id="KW-0067">ATP-binding</keyword>
<evidence type="ECO:0000256" key="3">
    <source>
        <dbReference type="SAM" id="Coils"/>
    </source>
</evidence>
<gene>
    <name evidence="5" type="ORF">B1B_00747</name>
</gene>
<evidence type="ECO:0000256" key="1">
    <source>
        <dbReference type="ARBA" id="ARBA00022741"/>
    </source>
</evidence>
<accession>T1CAT2</accession>
<organism evidence="5">
    <name type="scientific">mine drainage metagenome</name>
    <dbReference type="NCBI Taxonomy" id="410659"/>
    <lineage>
        <taxon>unclassified sequences</taxon>
        <taxon>metagenomes</taxon>
        <taxon>ecological metagenomes</taxon>
    </lineage>
</organism>
<keyword evidence="1" id="KW-0547">Nucleotide-binding</keyword>
<evidence type="ECO:0000256" key="2">
    <source>
        <dbReference type="ARBA" id="ARBA00022840"/>
    </source>
</evidence>
<protein>
    <recommendedName>
        <fullName evidence="4">KaiC-like domain-containing protein</fullName>
    </recommendedName>
</protein>
<dbReference type="EMBL" id="AUZY01000551">
    <property type="protein sequence ID" value="EQD78393.1"/>
    <property type="molecule type" value="Genomic_DNA"/>
</dbReference>
<reference evidence="5" key="2">
    <citation type="journal article" date="2014" name="ISME J.">
        <title>Microbial stratification in low pH oxic and suboxic macroscopic growths along an acid mine drainage.</title>
        <authorList>
            <person name="Mendez-Garcia C."/>
            <person name="Mesa V."/>
            <person name="Sprenger R.R."/>
            <person name="Richter M."/>
            <person name="Diez M.S."/>
            <person name="Solano J."/>
            <person name="Bargiela R."/>
            <person name="Golyshina O.V."/>
            <person name="Manteca A."/>
            <person name="Ramos J.L."/>
            <person name="Gallego J.R."/>
            <person name="Llorente I."/>
            <person name="Martins Dos Santos V.A."/>
            <person name="Jensen O.N."/>
            <person name="Pelaez A.I."/>
            <person name="Sanchez J."/>
            <person name="Ferrer M."/>
        </authorList>
    </citation>
    <scope>NUCLEOTIDE SEQUENCE</scope>
</reference>